<dbReference type="InterPro" id="IPR014001">
    <property type="entry name" value="Helicase_ATP-bd"/>
</dbReference>
<dbReference type="InterPro" id="IPR001650">
    <property type="entry name" value="Helicase_C-like"/>
</dbReference>
<dbReference type="OrthoDB" id="9814088at2"/>
<dbReference type="RefSeq" id="WP_135764639.1">
    <property type="nucleotide sequence ID" value="NZ_RQHV01000050.1"/>
</dbReference>
<keyword evidence="4" id="KW-0547">Nucleotide-binding</keyword>
<dbReference type="PANTHER" id="PTHR10799">
    <property type="entry name" value="SNF2/RAD54 HELICASE FAMILY"/>
    <property type="match status" value="1"/>
</dbReference>
<dbReference type="Gene3D" id="3.40.50.10810">
    <property type="entry name" value="Tandem AAA-ATPase domain"/>
    <property type="match status" value="1"/>
</dbReference>
<feature type="domain" description="Helicase ATP-binding" evidence="2">
    <location>
        <begin position="517"/>
        <end position="674"/>
    </location>
</feature>
<keyword evidence="4" id="KW-0347">Helicase</keyword>
<protein>
    <submittedName>
        <fullName evidence="4">ATP-dependent helicase</fullName>
    </submittedName>
</protein>
<gene>
    <name evidence="4" type="ORF">EHS11_11950</name>
</gene>
<evidence type="ECO:0000313" key="5">
    <source>
        <dbReference type="Proteomes" id="UP000298264"/>
    </source>
</evidence>
<comment type="caution">
    <text evidence="4">The sequence shown here is derived from an EMBL/GenBank/DDBJ whole genome shotgun (WGS) entry which is preliminary data.</text>
</comment>
<dbReference type="PROSITE" id="PS51194">
    <property type="entry name" value="HELICASE_CTER"/>
    <property type="match status" value="1"/>
</dbReference>
<dbReference type="GO" id="GO:0016787">
    <property type="term" value="F:hydrolase activity"/>
    <property type="evidence" value="ECO:0007669"/>
    <property type="project" value="UniProtKB-KW"/>
</dbReference>
<name>A0A4R9LMS1_9LEPT</name>
<evidence type="ECO:0000256" key="1">
    <source>
        <dbReference type="ARBA" id="ARBA00022801"/>
    </source>
</evidence>
<dbReference type="GO" id="GO:0004386">
    <property type="term" value="F:helicase activity"/>
    <property type="evidence" value="ECO:0007669"/>
    <property type="project" value="UniProtKB-KW"/>
</dbReference>
<dbReference type="CDD" id="cd18793">
    <property type="entry name" value="SF2_C_SNF"/>
    <property type="match status" value="1"/>
</dbReference>
<feature type="domain" description="Helicase C-terminal" evidence="3">
    <location>
        <begin position="787"/>
        <end position="945"/>
    </location>
</feature>
<dbReference type="Pfam" id="PF00271">
    <property type="entry name" value="Helicase_C"/>
    <property type="match status" value="1"/>
</dbReference>
<evidence type="ECO:0000313" key="4">
    <source>
        <dbReference type="EMBL" id="TGN09788.1"/>
    </source>
</evidence>
<dbReference type="AlphaFoldDB" id="A0A4R9LMS1"/>
<dbReference type="InterPro" id="IPR038718">
    <property type="entry name" value="SNF2-like_sf"/>
</dbReference>
<keyword evidence="1" id="KW-0378">Hydrolase</keyword>
<organism evidence="4 5">
    <name type="scientific">Leptospira ilyithenensis</name>
    <dbReference type="NCBI Taxonomy" id="2484901"/>
    <lineage>
        <taxon>Bacteria</taxon>
        <taxon>Pseudomonadati</taxon>
        <taxon>Spirochaetota</taxon>
        <taxon>Spirochaetia</taxon>
        <taxon>Leptospirales</taxon>
        <taxon>Leptospiraceae</taxon>
        <taxon>Leptospira</taxon>
    </lineage>
</organism>
<dbReference type="PROSITE" id="PS51192">
    <property type="entry name" value="HELICASE_ATP_BIND_1"/>
    <property type="match status" value="1"/>
</dbReference>
<dbReference type="EMBL" id="RQHV01000050">
    <property type="protein sequence ID" value="TGN09788.1"/>
    <property type="molecule type" value="Genomic_DNA"/>
</dbReference>
<evidence type="ECO:0000259" key="2">
    <source>
        <dbReference type="PROSITE" id="PS51192"/>
    </source>
</evidence>
<evidence type="ECO:0000259" key="3">
    <source>
        <dbReference type="PROSITE" id="PS51194"/>
    </source>
</evidence>
<dbReference type="SMART" id="SM00490">
    <property type="entry name" value="HELICc"/>
    <property type="match status" value="1"/>
</dbReference>
<dbReference type="Proteomes" id="UP000298264">
    <property type="component" value="Unassembled WGS sequence"/>
</dbReference>
<dbReference type="InterPro" id="IPR027417">
    <property type="entry name" value="P-loop_NTPase"/>
</dbReference>
<dbReference type="Pfam" id="PF08455">
    <property type="entry name" value="SNF2_assoc"/>
    <property type="match status" value="1"/>
</dbReference>
<dbReference type="InterPro" id="IPR000330">
    <property type="entry name" value="SNF2_N"/>
</dbReference>
<reference evidence="4" key="1">
    <citation type="journal article" date="2019" name="PLoS Negl. Trop. Dis.">
        <title>Revisiting the worldwide diversity of Leptospira species in the environment.</title>
        <authorList>
            <person name="Vincent A.T."/>
            <person name="Schiettekatte O."/>
            <person name="Bourhy P."/>
            <person name="Veyrier F.J."/>
            <person name="Picardeau M."/>
        </authorList>
    </citation>
    <scope>NUCLEOTIDE SEQUENCE [LARGE SCALE GENOMIC DNA]</scope>
    <source>
        <strain evidence="4">201400974</strain>
    </source>
</reference>
<dbReference type="InterPro" id="IPR013663">
    <property type="entry name" value="Helicase_SWF/SNF/SWI_bac"/>
</dbReference>
<dbReference type="SMART" id="SM00487">
    <property type="entry name" value="DEXDc"/>
    <property type="match status" value="1"/>
</dbReference>
<sequence length="954" mass="109359">MKGKLRLVAFLMPDGVFCEFAGMNDKNQIFSLASLYSIGLLQAANAFVTSQASFVSKLLYGNYDRKFRISDLFNYYIHSITPQIQVFTNDGRAAYFAGNSVSKLKLSKDEAGRYRIQRISHSFLSQTQSLSRYNEKYIWESPYVSSLPSHLTQDHLEKRIPVFWDGPSPDQRMILNYASPDGFITSSAIFELMDRLRTLEIEGLEILPECISQGPGLFIFLGPEYNEEIGDSLSLKGKVAIVYSKYKEDLIPTIDLNKKKAKRKKPILSETDTAEQLKQPREKVLADFPLKPVRYHRSNFFIEHSDRTVVRRNTKKERLLLKEEIPLKYIKATGEFRIPVKKVSSFFAETLPEILKRKFVLELHPDLDGLTSQKQASFQIKESSGVDWFYGELQIEGMDSDATKAYYAAWKAGRKFVKLQKNGIVNLSHLGFENIIKSLDSAGIHLDKNGKSSEFNRGQAIALDIESSLRSANSLRKLKRSLSESFESRSRISGFLPGEMFTGELRDYQKTGAEFLYNLYSLGTGGVLADEMGLGKTIQCLAFLSKVLEEKPKTKVIIVTPLAAIGVWEDECKRFLTNAVVKVWHGPSRKEKKIPKEGMILTTYHTFARDIPLFEKIQSQIMILDEAQYVKNHETNAARYLRKMKVKSVFCLTGTPMENHLDEFWALMDLSMPGLLGNLRSFQRNFFAGDLTSIRELQKRTEKFLLRRRKKDVLTDLPPRTDIRIPTPMGDRQKKLYESARKEAIAILQNAGSDYLFLLLPLLTRLRRIACHPDIGMEKLDPFQSEKINRLLSMVEEQMSPFSSALIFSQFTDSLSIVKMVFEKRKIEYFYLDGKTSAAKRQEYVKRFQRGERRFFLISLKAGGVALTLTKADTVFHLDPWWNPAVENQATDRAHRYGQTQAVFAYKLYSEGSIEERVLELQEKKQQLFSNLFDSESNLKHSNISREELLELIG</sequence>
<accession>A0A4R9LMS1</accession>
<dbReference type="GO" id="GO:0005524">
    <property type="term" value="F:ATP binding"/>
    <property type="evidence" value="ECO:0007669"/>
    <property type="project" value="InterPro"/>
</dbReference>
<proteinExistence type="predicted"/>
<dbReference type="InterPro" id="IPR049730">
    <property type="entry name" value="SNF2/RAD54-like_C"/>
</dbReference>
<dbReference type="Gene3D" id="3.40.50.300">
    <property type="entry name" value="P-loop containing nucleotide triphosphate hydrolases"/>
    <property type="match status" value="1"/>
</dbReference>
<keyword evidence="4" id="KW-0067">ATP-binding</keyword>
<dbReference type="SUPFAM" id="SSF52540">
    <property type="entry name" value="P-loop containing nucleoside triphosphate hydrolases"/>
    <property type="match status" value="2"/>
</dbReference>
<keyword evidence="5" id="KW-1185">Reference proteome</keyword>
<dbReference type="Pfam" id="PF00176">
    <property type="entry name" value="SNF2-rel_dom"/>
    <property type="match status" value="1"/>
</dbReference>